<dbReference type="RefSeq" id="WP_235810480.1">
    <property type="nucleotide sequence ID" value="NZ_CAAAIY010000004.1"/>
</dbReference>
<dbReference type="EMBL" id="LNXU01000012">
    <property type="protein sequence ID" value="KTC75040.1"/>
    <property type="molecule type" value="Genomic_DNA"/>
</dbReference>
<dbReference type="GO" id="GO:0005829">
    <property type="term" value="C:cytosol"/>
    <property type="evidence" value="ECO:0007669"/>
    <property type="project" value="TreeGrafter"/>
</dbReference>
<dbReference type="Gene3D" id="3.40.50.1000">
    <property type="entry name" value="HAD superfamily/HAD-like"/>
    <property type="match status" value="1"/>
</dbReference>
<dbReference type="PATRIC" id="fig|447.4.peg.1105"/>
<protein>
    <submittedName>
        <fullName evidence="1">HAD-superfamily hydrolase</fullName>
    </submittedName>
</protein>
<dbReference type="PANTHER" id="PTHR43434:SF13">
    <property type="entry name" value="PHOSPHOGLYCOLATE PHOSPHATASE"/>
    <property type="match status" value="1"/>
</dbReference>
<dbReference type="STRING" id="447.Lboz_1027"/>
<dbReference type="InterPro" id="IPR041492">
    <property type="entry name" value="HAD_2"/>
</dbReference>
<dbReference type="SUPFAM" id="SSF56784">
    <property type="entry name" value="HAD-like"/>
    <property type="match status" value="1"/>
</dbReference>
<dbReference type="AlphaFoldDB" id="A0A0W0RVA1"/>
<proteinExistence type="predicted"/>
<dbReference type="InterPro" id="IPR050155">
    <property type="entry name" value="HAD-like_hydrolase_sf"/>
</dbReference>
<accession>A0A0W0RVA1</accession>
<dbReference type="InterPro" id="IPR036412">
    <property type="entry name" value="HAD-like_sf"/>
</dbReference>
<evidence type="ECO:0000313" key="2">
    <source>
        <dbReference type="Proteomes" id="UP000054695"/>
    </source>
</evidence>
<dbReference type="GO" id="GO:0008967">
    <property type="term" value="F:phosphoglycolate phosphatase activity"/>
    <property type="evidence" value="ECO:0007669"/>
    <property type="project" value="TreeGrafter"/>
</dbReference>
<sequence>MTYGQIDYTMSKLKLIDPRFGHLTMHLLFDFDGTLVDSYDCVIEATNLLAEQFKYRKIKEHEIEHLRNLSSRELINFLGVSFYKIPSLIRQIRHLLHDQMANMKPVAHIVAILEIFYKAGCPLGILTSNSIDNVLIWLEMHQIHHFFSFIHDESNCFSKRHLLKKTLKKYKIDKSKVFYIGDETRDIEAAKRNNIQSIAVTWGYNSEKVLLHQPTYLAKHPEDLLTICLHSQDLAP</sequence>
<evidence type="ECO:0000313" key="1">
    <source>
        <dbReference type="EMBL" id="KTC75040.1"/>
    </source>
</evidence>
<dbReference type="InterPro" id="IPR023214">
    <property type="entry name" value="HAD_sf"/>
</dbReference>
<dbReference type="PANTHER" id="PTHR43434">
    <property type="entry name" value="PHOSPHOGLYCOLATE PHOSPHATASE"/>
    <property type="match status" value="1"/>
</dbReference>
<organism evidence="1 2">
    <name type="scientific">Legionella bozemanae</name>
    <name type="common">Fluoribacter bozemanae</name>
    <dbReference type="NCBI Taxonomy" id="447"/>
    <lineage>
        <taxon>Bacteria</taxon>
        <taxon>Pseudomonadati</taxon>
        <taxon>Pseudomonadota</taxon>
        <taxon>Gammaproteobacteria</taxon>
        <taxon>Legionellales</taxon>
        <taxon>Legionellaceae</taxon>
        <taxon>Legionella</taxon>
    </lineage>
</organism>
<dbReference type="InterPro" id="IPR023198">
    <property type="entry name" value="PGP-like_dom2"/>
</dbReference>
<dbReference type="Pfam" id="PF13419">
    <property type="entry name" value="HAD_2"/>
    <property type="match status" value="1"/>
</dbReference>
<keyword evidence="2" id="KW-1185">Reference proteome</keyword>
<dbReference type="SFLD" id="SFLDG01129">
    <property type="entry name" value="C1.5:_HAD__Beta-PGM__Phosphata"/>
    <property type="match status" value="1"/>
</dbReference>
<comment type="caution">
    <text evidence="1">The sequence shown here is derived from an EMBL/GenBank/DDBJ whole genome shotgun (WGS) entry which is preliminary data.</text>
</comment>
<name>A0A0W0RVA1_LEGBO</name>
<dbReference type="Proteomes" id="UP000054695">
    <property type="component" value="Unassembled WGS sequence"/>
</dbReference>
<dbReference type="Gene3D" id="1.10.150.240">
    <property type="entry name" value="Putative phosphatase, domain 2"/>
    <property type="match status" value="1"/>
</dbReference>
<gene>
    <name evidence="1" type="ORF">Lboz_1027</name>
</gene>
<dbReference type="SFLD" id="SFLDS00003">
    <property type="entry name" value="Haloacid_Dehalogenase"/>
    <property type="match status" value="1"/>
</dbReference>
<keyword evidence="1" id="KW-0378">Hydrolase</keyword>
<dbReference type="GO" id="GO:0006281">
    <property type="term" value="P:DNA repair"/>
    <property type="evidence" value="ECO:0007669"/>
    <property type="project" value="TreeGrafter"/>
</dbReference>
<reference evidence="1 2" key="1">
    <citation type="submission" date="2015-11" db="EMBL/GenBank/DDBJ databases">
        <title>Genomic analysis of 38 Legionella species identifies large and diverse effector repertoires.</title>
        <authorList>
            <person name="Burstein D."/>
            <person name="Amaro F."/>
            <person name="Zusman T."/>
            <person name="Lifshitz Z."/>
            <person name="Cohen O."/>
            <person name="Gilbert J.A."/>
            <person name="Pupko T."/>
            <person name="Shuman H.A."/>
            <person name="Segal G."/>
        </authorList>
    </citation>
    <scope>NUCLEOTIDE SEQUENCE [LARGE SCALE GENOMIC DNA]</scope>
    <source>
        <strain evidence="1 2">WIGA</strain>
    </source>
</reference>